<keyword evidence="2" id="KW-1185">Reference proteome</keyword>
<proteinExistence type="predicted"/>
<dbReference type="Proteomes" id="UP001595912">
    <property type="component" value="Unassembled WGS sequence"/>
</dbReference>
<evidence type="ECO:0000313" key="1">
    <source>
        <dbReference type="EMBL" id="MFC5000821.1"/>
    </source>
</evidence>
<accession>A0ABV9VWN4</accession>
<gene>
    <name evidence="1" type="ORF">ACFPIJ_23645</name>
</gene>
<sequence length="313" mass="33407">MVSLTVAVQRSDNPVGRWMRTTFPHLTPLQQTVRDAVDDIVVTPPEAVALGTQGAAIDYWLRMLVGERVSLELPAKGLWGPPSGFNAAGRALLAELCPRRPTIFEPALHAGRPDEWWARTCYALALLVERYRSPLVTGSRLFTLPPGSGAAELLALANDDEVADLIAMRDLARTRLLPRLAAGEVHTGPTFDGPLAADGDLVVAGLLIDVKAGRGGKPRLDGSRSPTLAATDVYQLLGYALLDFSDRYALQSVGIYAARFGYLAQWPLPSFIRQATGRTDVGLLTLRQQFGDLLTAGLTAGLTTGPTGGLTAG</sequence>
<protein>
    <submittedName>
        <fullName evidence="1">Uncharacterized protein</fullName>
    </submittedName>
</protein>
<reference evidence="2" key="1">
    <citation type="journal article" date="2019" name="Int. J. Syst. Evol. Microbiol.">
        <title>The Global Catalogue of Microorganisms (GCM) 10K type strain sequencing project: providing services to taxonomists for standard genome sequencing and annotation.</title>
        <authorList>
            <consortium name="The Broad Institute Genomics Platform"/>
            <consortium name="The Broad Institute Genome Sequencing Center for Infectious Disease"/>
            <person name="Wu L."/>
            <person name="Ma J."/>
        </authorList>
    </citation>
    <scope>NUCLEOTIDE SEQUENCE [LARGE SCALE GENOMIC DNA]</scope>
    <source>
        <strain evidence="2">CGMCC 4.7152</strain>
    </source>
</reference>
<organism evidence="1 2">
    <name type="scientific">Dactylosporangium cerinum</name>
    <dbReference type="NCBI Taxonomy" id="1434730"/>
    <lineage>
        <taxon>Bacteria</taxon>
        <taxon>Bacillati</taxon>
        <taxon>Actinomycetota</taxon>
        <taxon>Actinomycetes</taxon>
        <taxon>Micromonosporales</taxon>
        <taxon>Micromonosporaceae</taxon>
        <taxon>Dactylosporangium</taxon>
    </lineage>
</organism>
<comment type="caution">
    <text evidence="1">The sequence shown here is derived from an EMBL/GenBank/DDBJ whole genome shotgun (WGS) entry which is preliminary data.</text>
</comment>
<dbReference type="RefSeq" id="WP_380117353.1">
    <property type="nucleotide sequence ID" value="NZ_JBHSIU010000028.1"/>
</dbReference>
<name>A0ABV9VWN4_9ACTN</name>
<dbReference type="EMBL" id="JBHSIU010000028">
    <property type="protein sequence ID" value="MFC5000821.1"/>
    <property type="molecule type" value="Genomic_DNA"/>
</dbReference>
<evidence type="ECO:0000313" key="2">
    <source>
        <dbReference type="Proteomes" id="UP001595912"/>
    </source>
</evidence>